<dbReference type="SUPFAM" id="SSF63520">
    <property type="entry name" value="PTS-regulatory domain, PRD"/>
    <property type="match status" value="2"/>
</dbReference>
<sequence>MYRVVKALNHNAVLALESSANKEYLILGKGIGFGKKVSQRIEPSEDCTVYSLTAVSKRGRAAELLKEIQPVYLEMADAILNEAEREFGELDREVLFPMADHIAFAVKRIEKGEIITNLLTQDIQVLFYKEYKAASLIRPLLWKEKQIEIPDDEIGYVALHVHSAICGEKVSSAMQIAAAVRECVSMIEKDMGKEIPIQTLSYNRLMNHIKYMAARAMAGEKLKLNMNQYISKEFPESYRIASTVCEHLGKHLKKTLSDTEIGYLAMHIERVYTDEE</sequence>
<dbReference type="InterPro" id="IPR036650">
    <property type="entry name" value="CAT_RNA-bd_dom_sf"/>
</dbReference>
<evidence type="ECO:0000313" key="6">
    <source>
        <dbReference type="Proteomes" id="UP000823886"/>
    </source>
</evidence>
<dbReference type="InterPro" id="IPR011608">
    <property type="entry name" value="PRD"/>
</dbReference>
<feature type="domain" description="PRD" evidence="4">
    <location>
        <begin position="172"/>
        <end position="276"/>
    </location>
</feature>
<evidence type="ECO:0000256" key="2">
    <source>
        <dbReference type="ARBA" id="ARBA00023015"/>
    </source>
</evidence>
<comment type="caution">
    <text evidence="5">The sequence shown here is derived from an EMBL/GenBank/DDBJ whole genome shotgun (WGS) entry which is preliminary data.</text>
</comment>
<keyword evidence="2" id="KW-0805">Transcription regulation</keyword>
<dbReference type="Proteomes" id="UP000823886">
    <property type="component" value="Unassembled WGS sequence"/>
</dbReference>
<dbReference type="EMBL" id="DWVZ01000013">
    <property type="protein sequence ID" value="HJC62258.1"/>
    <property type="molecule type" value="Genomic_DNA"/>
</dbReference>
<accession>A0A9D2PL18</accession>
<dbReference type="GO" id="GO:0003723">
    <property type="term" value="F:RNA binding"/>
    <property type="evidence" value="ECO:0007669"/>
    <property type="project" value="InterPro"/>
</dbReference>
<evidence type="ECO:0000313" key="5">
    <source>
        <dbReference type="EMBL" id="HJC62258.1"/>
    </source>
</evidence>
<evidence type="ECO:0000256" key="3">
    <source>
        <dbReference type="ARBA" id="ARBA00023163"/>
    </source>
</evidence>
<dbReference type="PANTHER" id="PTHR30185:SF18">
    <property type="entry name" value="TRANSCRIPTIONAL REGULATOR MTLR"/>
    <property type="match status" value="1"/>
</dbReference>
<dbReference type="PANTHER" id="PTHR30185">
    <property type="entry name" value="CRYPTIC BETA-GLUCOSIDE BGL OPERON ANTITERMINATOR"/>
    <property type="match status" value="1"/>
</dbReference>
<protein>
    <submittedName>
        <fullName evidence="5">PRD domain-containing protein</fullName>
    </submittedName>
</protein>
<dbReference type="PROSITE" id="PS51372">
    <property type="entry name" value="PRD_2"/>
    <property type="match status" value="2"/>
</dbReference>
<keyword evidence="1" id="KW-0677">Repeat</keyword>
<dbReference type="Gene3D" id="1.10.1790.10">
    <property type="entry name" value="PRD domain"/>
    <property type="match status" value="2"/>
</dbReference>
<dbReference type="GO" id="GO:0006355">
    <property type="term" value="P:regulation of DNA-templated transcription"/>
    <property type="evidence" value="ECO:0007669"/>
    <property type="project" value="InterPro"/>
</dbReference>
<dbReference type="Pfam" id="PF03123">
    <property type="entry name" value="CAT_RBD"/>
    <property type="match status" value="1"/>
</dbReference>
<dbReference type="SUPFAM" id="SSF50151">
    <property type="entry name" value="SacY-like RNA-binding domain"/>
    <property type="match status" value="1"/>
</dbReference>
<evidence type="ECO:0000256" key="1">
    <source>
        <dbReference type="ARBA" id="ARBA00022737"/>
    </source>
</evidence>
<dbReference type="InterPro" id="IPR036634">
    <property type="entry name" value="PRD_sf"/>
</dbReference>
<gene>
    <name evidence="5" type="ORF">H9753_01385</name>
</gene>
<keyword evidence="3" id="KW-0804">Transcription</keyword>
<dbReference type="AlphaFoldDB" id="A0A9D2PL18"/>
<name>A0A9D2PL18_9FIRM</name>
<proteinExistence type="predicted"/>
<reference evidence="5" key="1">
    <citation type="journal article" date="2021" name="PeerJ">
        <title>Extensive microbial diversity within the chicken gut microbiome revealed by metagenomics and culture.</title>
        <authorList>
            <person name="Gilroy R."/>
            <person name="Ravi A."/>
            <person name="Getino M."/>
            <person name="Pursley I."/>
            <person name="Horton D.L."/>
            <person name="Alikhan N.F."/>
            <person name="Baker D."/>
            <person name="Gharbi K."/>
            <person name="Hall N."/>
            <person name="Watson M."/>
            <person name="Adriaenssens E.M."/>
            <person name="Foster-Nyarko E."/>
            <person name="Jarju S."/>
            <person name="Secka A."/>
            <person name="Antonio M."/>
            <person name="Oren A."/>
            <person name="Chaudhuri R.R."/>
            <person name="La Ragione R."/>
            <person name="Hildebrand F."/>
            <person name="Pallen M.J."/>
        </authorList>
    </citation>
    <scope>NUCLEOTIDE SEQUENCE</scope>
    <source>
        <strain evidence="5">ChiBcec2-3848</strain>
    </source>
</reference>
<dbReference type="InterPro" id="IPR004341">
    <property type="entry name" value="CAT_RNA-bd_dom"/>
</dbReference>
<reference evidence="5" key="2">
    <citation type="submission" date="2021-04" db="EMBL/GenBank/DDBJ databases">
        <authorList>
            <person name="Gilroy R."/>
        </authorList>
    </citation>
    <scope>NUCLEOTIDE SEQUENCE</scope>
    <source>
        <strain evidence="5">ChiBcec2-3848</strain>
    </source>
</reference>
<evidence type="ECO:0000259" key="4">
    <source>
        <dbReference type="PROSITE" id="PS51372"/>
    </source>
</evidence>
<feature type="domain" description="PRD" evidence="4">
    <location>
        <begin position="67"/>
        <end position="171"/>
    </location>
</feature>
<organism evidence="5 6">
    <name type="scientific">Candidatus Blautia merdavium</name>
    <dbReference type="NCBI Taxonomy" id="2838494"/>
    <lineage>
        <taxon>Bacteria</taxon>
        <taxon>Bacillati</taxon>
        <taxon>Bacillota</taxon>
        <taxon>Clostridia</taxon>
        <taxon>Lachnospirales</taxon>
        <taxon>Lachnospiraceae</taxon>
        <taxon>Blautia</taxon>
    </lineage>
</organism>
<dbReference type="SMART" id="SM01061">
    <property type="entry name" value="CAT_RBD"/>
    <property type="match status" value="1"/>
</dbReference>
<dbReference type="Pfam" id="PF00874">
    <property type="entry name" value="PRD"/>
    <property type="match status" value="2"/>
</dbReference>
<dbReference type="Gene3D" id="2.30.24.10">
    <property type="entry name" value="CAT RNA-binding domain"/>
    <property type="match status" value="1"/>
</dbReference>
<dbReference type="InterPro" id="IPR050661">
    <property type="entry name" value="BglG_antiterminators"/>
</dbReference>